<accession>A0A1I1ZST9</accession>
<dbReference type="Gene3D" id="1.10.8.260">
    <property type="entry name" value="HI0933 insert domain-like"/>
    <property type="match status" value="1"/>
</dbReference>
<dbReference type="EMBL" id="FONX01000001">
    <property type="protein sequence ID" value="SFE33693.1"/>
    <property type="molecule type" value="Genomic_DNA"/>
</dbReference>
<dbReference type="STRING" id="1177982.SAMN04489711_101265"/>
<evidence type="ECO:0000313" key="6">
    <source>
        <dbReference type="EMBL" id="SFE33693.1"/>
    </source>
</evidence>
<dbReference type="PRINTS" id="PR00419">
    <property type="entry name" value="ADXRDTASE"/>
</dbReference>
<dbReference type="InterPro" id="IPR055178">
    <property type="entry name" value="RsdA/BaiN/AoA(So)-like_dom"/>
</dbReference>
<dbReference type="SUPFAM" id="SSF51905">
    <property type="entry name" value="FAD/NAD(P)-binding domain"/>
    <property type="match status" value="1"/>
</dbReference>
<dbReference type="NCBIfam" id="TIGR03862">
    <property type="entry name" value="flavo_PP4765"/>
    <property type="match status" value="2"/>
</dbReference>
<dbReference type="InterPro" id="IPR022460">
    <property type="entry name" value="Flavoprotein_PP4765"/>
</dbReference>
<dbReference type="Gene3D" id="3.50.50.60">
    <property type="entry name" value="FAD/NAD(P)-binding domain"/>
    <property type="match status" value="2"/>
</dbReference>
<dbReference type="Gene3D" id="2.40.30.10">
    <property type="entry name" value="Translation factors"/>
    <property type="match status" value="1"/>
</dbReference>
<dbReference type="Proteomes" id="UP000199119">
    <property type="component" value="Unassembled WGS sequence"/>
</dbReference>
<evidence type="ECO:0000256" key="1">
    <source>
        <dbReference type="ARBA" id="ARBA00001974"/>
    </source>
</evidence>
<feature type="domain" description="RsdA/BaiN/AoA(So)-like Rossmann fold-like" evidence="4">
    <location>
        <begin position="25"/>
        <end position="461"/>
    </location>
</feature>
<keyword evidence="3" id="KW-0274">FAD</keyword>
<keyword evidence="7" id="KW-1185">Reference proteome</keyword>
<dbReference type="InterPro" id="IPR004792">
    <property type="entry name" value="BaiN-like"/>
</dbReference>
<evidence type="ECO:0008006" key="8">
    <source>
        <dbReference type="Google" id="ProtNLM"/>
    </source>
</evidence>
<dbReference type="InterPro" id="IPR023166">
    <property type="entry name" value="BaiN-like_dom_sf"/>
</dbReference>
<protein>
    <recommendedName>
        <fullName evidence="8">TIGR03862 family flavoprotein</fullName>
    </recommendedName>
</protein>
<keyword evidence="2" id="KW-0285">Flavoprotein</keyword>
<evidence type="ECO:0000256" key="2">
    <source>
        <dbReference type="ARBA" id="ARBA00022630"/>
    </source>
</evidence>
<dbReference type="InterPro" id="IPR057661">
    <property type="entry name" value="RsdA/BaiN/AoA(So)_Rossmann"/>
</dbReference>
<dbReference type="Pfam" id="PF03486">
    <property type="entry name" value="HI0933_like"/>
    <property type="match status" value="1"/>
</dbReference>
<evidence type="ECO:0000259" key="5">
    <source>
        <dbReference type="Pfam" id="PF22780"/>
    </source>
</evidence>
<evidence type="ECO:0000256" key="3">
    <source>
        <dbReference type="ARBA" id="ARBA00022827"/>
    </source>
</evidence>
<dbReference type="Pfam" id="PF22780">
    <property type="entry name" value="HI0933_like_1st"/>
    <property type="match status" value="1"/>
</dbReference>
<proteinExistence type="predicted"/>
<gene>
    <name evidence="6" type="ORF">SAMN04489711_101265</name>
</gene>
<comment type="cofactor">
    <cofactor evidence="1">
        <name>FAD</name>
        <dbReference type="ChEBI" id="CHEBI:57692"/>
    </cofactor>
</comment>
<dbReference type="PANTHER" id="PTHR42887">
    <property type="entry name" value="OS12G0638800 PROTEIN"/>
    <property type="match status" value="1"/>
</dbReference>
<name>A0A1I1ZST9_9BURK</name>
<dbReference type="PANTHER" id="PTHR42887:SF1">
    <property type="entry name" value="BLR3961 PROTEIN"/>
    <property type="match status" value="1"/>
</dbReference>
<feature type="domain" description="RsdA/BaiN/AoA(So)-like insert" evidence="5">
    <location>
        <begin position="263"/>
        <end position="409"/>
    </location>
</feature>
<dbReference type="OrthoDB" id="5288829at2"/>
<dbReference type="AlphaFoldDB" id="A0A1I1ZST9"/>
<organism evidence="6 7">
    <name type="scientific">Paracidovorax wautersii</name>
    <dbReference type="NCBI Taxonomy" id="1177982"/>
    <lineage>
        <taxon>Bacteria</taxon>
        <taxon>Pseudomonadati</taxon>
        <taxon>Pseudomonadota</taxon>
        <taxon>Betaproteobacteria</taxon>
        <taxon>Burkholderiales</taxon>
        <taxon>Comamonadaceae</taxon>
        <taxon>Paracidovorax</taxon>
    </lineage>
</organism>
<dbReference type="InterPro" id="IPR036188">
    <property type="entry name" value="FAD/NAD-bd_sf"/>
</dbReference>
<evidence type="ECO:0000313" key="7">
    <source>
        <dbReference type="Proteomes" id="UP000199119"/>
    </source>
</evidence>
<dbReference type="RefSeq" id="WP_092936806.1">
    <property type="nucleotide sequence ID" value="NZ_FONX01000001.1"/>
</dbReference>
<reference evidence="7" key="1">
    <citation type="submission" date="2016-10" db="EMBL/GenBank/DDBJ databases">
        <authorList>
            <person name="Varghese N."/>
            <person name="Submissions S."/>
        </authorList>
    </citation>
    <scope>NUCLEOTIDE SEQUENCE [LARGE SCALE GENOMIC DNA]</scope>
    <source>
        <strain evidence="7">DSM 27981</strain>
    </source>
</reference>
<dbReference type="SUPFAM" id="SSF160996">
    <property type="entry name" value="HI0933 insert domain-like"/>
    <property type="match status" value="1"/>
</dbReference>
<evidence type="ECO:0000259" key="4">
    <source>
        <dbReference type="Pfam" id="PF03486"/>
    </source>
</evidence>
<sequence>MTASESAPDTASLAPASRPQRIDCEVAVIGGGPAGLMAAEALARAGHAVHVFDAMPSVGRKLLLAGKGGLNLTHSEAFEPFVSRYGQRQPALAPLLQRFGAQQVCEWAGELGVQTFVGTSGRVFPVDMKAAPLLRAWLHRLRGQGVRLHMRHRWLGWAGDEAGATATEGAAPALRFAAPGGEVCVQARAVVLALGGGSWARLGSDGAWVPLLAERGVDVAPLRPANCGFDVPRLTEPGGPVGETRRDFLRQLLGSQPQPATGWTPFFAERFAGQPFKSVAIAFTDSQGRHFERRGEFVATATGVEGSLIYAVSHLLRDEIAAHGHATFALDLLPDHSPERVLVEVRHPRGSRSLGSHLKSRLGLDGIKSAILYEQLGKDGVNDPVALAHAIKALPITVVAPRPLDEAISTAGGVPFEALDAGLMLQALPGVFCAGEMLDWEAPTGGYLLTACWASGLAAGEGAARWLALKPFANGRL</sequence>